<dbReference type="InterPro" id="IPR051972">
    <property type="entry name" value="Glutamate-rich_WD_repeat"/>
</dbReference>
<evidence type="ECO:0000313" key="5">
    <source>
        <dbReference type="EMBL" id="CAI5444112.1"/>
    </source>
</evidence>
<evidence type="ECO:0000256" key="1">
    <source>
        <dbReference type="ARBA" id="ARBA00022574"/>
    </source>
</evidence>
<accession>A0A9P1MY95</accession>
<keyword evidence="1" id="KW-0853">WD repeat</keyword>
<dbReference type="InterPro" id="IPR036322">
    <property type="entry name" value="WD40_repeat_dom_sf"/>
</dbReference>
<dbReference type="Pfam" id="PF12265">
    <property type="entry name" value="CAF1C_H4-bd"/>
    <property type="match status" value="1"/>
</dbReference>
<gene>
    <name evidence="5" type="ORF">CAMP_LOCUS6749</name>
</gene>
<evidence type="ECO:0000313" key="6">
    <source>
        <dbReference type="Proteomes" id="UP001152747"/>
    </source>
</evidence>
<dbReference type="SUPFAM" id="SSF50978">
    <property type="entry name" value="WD40 repeat-like"/>
    <property type="match status" value="1"/>
</dbReference>
<dbReference type="OrthoDB" id="2161379at2759"/>
<evidence type="ECO:0000259" key="4">
    <source>
        <dbReference type="Pfam" id="PF12265"/>
    </source>
</evidence>
<sequence length="289" mass="32322">MTSGDDDIEMKEEEEQMDEVDDEEESDSSSDDDVQGGDDDEDEIPESQRKAYIPGLSRPLKKGEELEFDPDAYRLFHTFNTDWPCLSFDVVKDGLGENRTNYPAECYIVGGTQAEKAKDNEIIIMGLKNLTEMRKPKEGKGDDSDTSEDESEDEDEETIKKREPKMHTVTVPHYGGINRIRSERLGDSTVCACWNDQGRVQVWNITDALNTAHAMSGATQSTEHKIDRPLFTHPGTGKEGYGLAWSPLKKGDLATGDWIRKIFLWQMKEGGQWAVGSTPLTGHKSLSGP</sequence>
<name>A0A9P1MY95_9PELO</name>
<dbReference type="EMBL" id="CANHGI010000003">
    <property type="protein sequence ID" value="CAI5444112.1"/>
    <property type="molecule type" value="Genomic_DNA"/>
</dbReference>
<proteinExistence type="predicted"/>
<dbReference type="Gene3D" id="2.130.10.10">
    <property type="entry name" value="YVTN repeat-like/Quinoprotein amine dehydrogenase"/>
    <property type="match status" value="1"/>
</dbReference>
<dbReference type="PANTHER" id="PTHR45903:SF1">
    <property type="entry name" value="GLUTAMATE-RICH WD REPEAT-CONTAINING PROTEIN 1"/>
    <property type="match status" value="1"/>
</dbReference>
<dbReference type="GO" id="GO:0005730">
    <property type="term" value="C:nucleolus"/>
    <property type="evidence" value="ECO:0007669"/>
    <property type="project" value="TreeGrafter"/>
</dbReference>
<dbReference type="InterPro" id="IPR015943">
    <property type="entry name" value="WD40/YVTN_repeat-like_dom_sf"/>
</dbReference>
<dbReference type="AlphaFoldDB" id="A0A9P1MY95"/>
<feature type="region of interest" description="Disordered" evidence="3">
    <location>
        <begin position="1"/>
        <end position="56"/>
    </location>
</feature>
<protein>
    <recommendedName>
        <fullName evidence="4">Histone-binding protein RBBP4-like N-terminal domain-containing protein</fullName>
    </recommendedName>
</protein>
<evidence type="ECO:0000256" key="3">
    <source>
        <dbReference type="SAM" id="MobiDB-lite"/>
    </source>
</evidence>
<dbReference type="PANTHER" id="PTHR45903">
    <property type="entry name" value="GLUTAMATE-RICH WD REPEAT-CONTAINING PROTEIN 1"/>
    <property type="match status" value="1"/>
</dbReference>
<reference evidence="5" key="1">
    <citation type="submission" date="2022-11" db="EMBL/GenBank/DDBJ databases">
        <authorList>
            <person name="Kikuchi T."/>
        </authorList>
    </citation>
    <scope>NUCLEOTIDE SEQUENCE</scope>
    <source>
        <strain evidence="5">PS1010</strain>
    </source>
</reference>
<keyword evidence="6" id="KW-1185">Reference proteome</keyword>
<feature type="domain" description="Histone-binding protein RBBP4-like N-terminal" evidence="4">
    <location>
        <begin position="64"/>
        <end position="130"/>
    </location>
</feature>
<comment type="caution">
    <text evidence="5">The sequence shown here is derived from an EMBL/GenBank/DDBJ whole genome shotgun (WGS) entry which is preliminary data.</text>
</comment>
<keyword evidence="2" id="KW-0677">Repeat</keyword>
<feature type="region of interest" description="Disordered" evidence="3">
    <location>
        <begin position="134"/>
        <end position="167"/>
    </location>
</feature>
<organism evidence="5 6">
    <name type="scientific">Caenorhabditis angaria</name>
    <dbReference type="NCBI Taxonomy" id="860376"/>
    <lineage>
        <taxon>Eukaryota</taxon>
        <taxon>Metazoa</taxon>
        <taxon>Ecdysozoa</taxon>
        <taxon>Nematoda</taxon>
        <taxon>Chromadorea</taxon>
        <taxon>Rhabditida</taxon>
        <taxon>Rhabditina</taxon>
        <taxon>Rhabditomorpha</taxon>
        <taxon>Rhabditoidea</taxon>
        <taxon>Rhabditidae</taxon>
        <taxon>Peloderinae</taxon>
        <taxon>Caenorhabditis</taxon>
    </lineage>
</organism>
<dbReference type="InterPro" id="IPR022052">
    <property type="entry name" value="Histone-bd_RBBP4-like_N"/>
</dbReference>
<dbReference type="Proteomes" id="UP001152747">
    <property type="component" value="Unassembled WGS sequence"/>
</dbReference>
<evidence type="ECO:0000256" key="2">
    <source>
        <dbReference type="ARBA" id="ARBA00022737"/>
    </source>
</evidence>
<feature type="compositionally biased region" description="Acidic residues" evidence="3">
    <location>
        <begin position="144"/>
        <end position="157"/>
    </location>
</feature>
<feature type="compositionally biased region" description="Acidic residues" evidence="3">
    <location>
        <begin position="1"/>
        <end position="45"/>
    </location>
</feature>
<dbReference type="GO" id="GO:0042254">
    <property type="term" value="P:ribosome biogenesis"/>
    <property type="evidence" value="ECO:0007669"/>
    <property type="project" value="TreeGrafter"/>
</dbReference>
<feature type="compositionally biased region" description="Basic and acidic residues" evidence="3">
    <location>
        <begin position="134"/>
        <end position="143"/>
    </location>
</feature>